<sequence length="418" mass="41739">MSSAELKQALAEAAIVGGGSDSNGVGDEPEKNLPMRKRKKGQAGSSGDNSPATEDSDSAPRKRGRPKGSLKVEDLDADVYDGNAGSDDLKPLNRGPMSKAREIRLEQNRKAARESRRRKKVMIEELQRSVIFFSRANGTLKQQNDELQRLLVQAQSQVQAIEQNGATVSAQPKEGESGTTPAEGQAPAPGADAAPAPAAPAPAPSTEGGDPAVAQQAVAAAQAAQQAQAQAAAAQFQFQNMAQAQAAQAAATQAIYESQGFPPAAARAAAQTLVGGQGGAAPGQAPAPADGSATAPAPGIDSQTAQAPQAAAAMAANPFMAAMMGMGAVPPAGAPGVAPALGAPAPTAGAPGATPNPMDAINQFAMQQQFAAQLGAMGAAGVPGAVPPTANPALFQQMQLAAQWPGAPVPAPAAPAPH</sequence>
<protein>
    <recommendedName>
        <fullName evidence="3">BZIP domain-containing protein</fullName>
    </recommendedName>
</protein>
<feature type="compositionally biased region" description="Polar residues" evidence="2">
    <location>
        <begin position="43"/>
        <end position="53"/>
    </location>
</feature>
<keyword evidence="1" id="KW-0175">Coiled coil</keyword>
<feature type="region of interest" description="Disordered" evidence="2">
    <location>
        <begin position="275"/>
        <end position="308"/>
    </location>
</feature>
<dbReference type="PROSITE" id="PS50217">
    <property type="entry name" value="BZIP"/>
    <property type="match status" value="1"/>
</dbReference>
<evidence type="ECO:0000256" key="1">
    <source>
        <dbReference type="SAM" id="Coils"/>
    </source>
</evidence>
<dbReference type="Gene3D" id="1.20.5.170">
    <property type="match status" value="1"/>
</dbReference>
<dbReference type="SUPFAM" id="SSF57959">
    <property type="entry name" value="Leucine zipper domain"/>
    <property type="match status" value="1"/>
</dbReference>
<dbReference type="PROSITE" id="PS00036">
    <property type="entry name" value="BZIP_BASIC"/>
    <property type="match status" value="1"/>
</dbReference>
<feature type="region of interest" description="Disordered" evidence="2">
    <location>
        <begin position="166"/>
        <end position="214"/>
    </location>
</feature>
<reference evidence="4" key="1">
    <citation type="submission" date="2021-01" db="EMBL/GenBank/DDBJ databases">
        <authorList>
            <person name="Corre E."/>
            <person name="Pelletier E."/>
            <person name="Niang G."/>
            <person name="Scheremetjew M."/>
            <person name="Finn R."/>
            <person name="Kale V."/>
            <person name="Holt S."/>
            <person name="Cochrane G."/>
            <person name="Meng A."/>
            <person name="Brown T."/>
            <person name="Cohen L."/>
        </authorList>
    </citation>
    <scope>NUCLEOTIDE SEQUENCE</scope>
    <source>
        <strain evidence="4">Isolate 1302-5</strain>
    </source>
</reference>
<feature type="compositionally biased region" description="Basic and acidic residues" evidence="2">
    <location>
        <begin position="99"/>
        <end position="114"/>
    </location>
</feature>
<gene>
    <name evidence="4" type="ORF">OAUR00152_LOCUS16333</name>
</gene>
<feature type="region of interest" description="Disordered" evidence="2">
    <location>
        <begin position="15"/>
        <end position="118"/>
    </location>
</feature>
<accession>A0A7S4MTJ2</accession>
<dbReference type="InterPro" id="IPR046347">
    <property type="entry name" value="bZIP_sf"/>
</dbReference>
<evidence type="ECO:0000256" key="2">
    <source>
        <dbReference type="SAM" id="MobiDB-lite"/>
    </source>
</evidence>
<dbReference type="GO" id="GO:0003700">
    <property type="term" value="F:DNA-binding transcription factor activity"/>
    <property type="evidence" value="ECO:0007669"/>
    <property type="project" value="InterPro"/>
</dbReference>
<name>A0A7S4MTJ2_9STRA</name>
<evidence type="ECO:0000259" key="3">
    <source>
        <dbReference type="PROSITE" id="PS50217"/>
    </source>
</evidence>
<feature type="compositionally biased region" description="Low complexity" evidence="2">
    <location>
        <begin position="181"/>
        <end position="196"/>
    </location>
</feature>
<dbReference type="EMBL" id="HBKQ01023990">
    <property type="protein sequence ID" value="CAE2242063.1"/>
    <property type="molecule type" value="Transcribed_RNA"/>
</dbReference>
<dbReference type="CDD" id="cd14686">
    <property type="entry name" value="bZIP"/>
    <property type="match status" value="1"/>
</dbReference>
<organism evidence="4">
    <name type="scientific">Odontella aurita</name>
    <dbReference type="NCBI Taxonomy" id="265563"/>
    <lineage>
        <taxon>Eukaryota</taxon>
        <taxon>Sar</taxon>
        <taxon>Stramenopiles</taxon>
        <taxon>Ochrophyta</taxon>
        <taxon>Bacillariophyta</taxon>
        <taxon>Mediophyceae</taxon>
        <taxon>Biddulphiophycidae</taxon>
        <taxon>Eupodiscales</taxon>
        <taxon>Odontellaceae</taxon>
        <taxon>Odontella</taxon>
    </lineage>
</organism>
<dbReference type="AlphaFoldDB" id="A0A7S4MTJ2"/>
<evidence type="ECO:0000313" key="4">
    <source>
        <dbReference type="EMBL" id="CAE2242063.1"/>
    </source>
</evidence>
<dbReference type="InterPro" id="IPR004827">
    <property type="entry name" value="bZIP"/>
</dbReference>
<feature type="domain" description="BZIP" evidence="3">
    <location>
        <begin position="98"/>
        <end position="161"/>
    </location>
</feature>
<dbReference type="Pfam" id="PF00170">
    <property type="entry name" value="bZIP_1"/>
    <property type="match status" value="1"/>
</dbReference>
<proteinExistence type="predicted"/>
<feature type="coiled-coil region" evidence="1">
    <location>
        <begin position="137"/>
        <end position="164"/>
    </location>
</feature>
<dbReference type="SMART" id="SM00338">
    <property type="entry name" value="BRLZ"/>
    <property type="match status" value="1"/>
</dbReference>